<evidence type="ECO:0000313" key="5">
    <source>
        <dbReference type="Proteomes" id="UP000509448"/>
    </source>
</evidence>
<comment type="function">
    <text evidence="3">Binds to the 50S ribosomal subunit and prevents its association with the 30S ribosomal subunit to form the 70S initiation complex.</text>
</comment>
<organism evidence="4 5">
    <name type="scientific">Conexivisphaera calida</name>
    <dbReference type="NCBI Taxonomy" id="1874277"/>
    <lineage>
        <taxon>Archaea</taxon>
        <taxon>Nitrososphaerota</taxon>
        <taxon>Conexivisphaeria</taxon>
        <taxon>Conexivisphaerales</taxon>
        <taxon>Conexivisphaeraceae</taxon>
        <taxon>Conexivisphaera</taxon>
    </lineage>
</organism>
<dbReference type="Gene3D" id="3.75.10.10">
    <property type="entry name" value="L-arginine/glycine Amidinotransferase, Chain A"/>
    <property type="match status" value="1"/>
</dbReference>
<dbReference type="NCBIfam" id="TIGR00323">
    <property type="entry name" value="eIF-6"/>
    <property type="match status" value="1"/>
</dbReference>
<evidence type="ECO:0000313" key="4">
    <source>
        <dbReference type="EMBL" id="BBE42968.1"/>
    </source>
</evidence>
<dbReference type="PANTHER" id="PTHR10784">
    <property type="entry name" value="TRANSLATION INITIATION FACTOR 6"/>
    <property type="match status" value="1"/>
</dbReference>
<proteinExistence type="inferred from homology"/>
<name>A0A4P2VPY0_9ARCH</name>
<dbReference type="GO" id="GO:0043022">
    <property type="term" value="F:ribosome binding"/>
    <property type="evidence" value="ECO:0007669"/>
    <property type="project" value="InterPro"/>
</dbReference>
<dbReference type="AlphaFoldDB" id="A0A4P2VPY0"/>
<evidence type="ECO:0000256" key="3">
    <source>
        <dbReference type="HAMAP-Rule" id="MF_00032"/>
    </source>
</evidence>
<dbReference type="GO" id="GO:0042256">
    <property type="term" value="P:cytosolic ribosome assembly"/>
    <property type="evidence" value="ECO:0007669"/>
    <property type="project" value="InterPro"/>
</dbReference>
<evidence type="ECO:0000256" key="2">
    <source>
        <dbReference type="ARBA" id="ARBA00022917"/>
    </source>
</evidence>
<gene>
    <name evidence="3" type="primary">eif6</name>
    <name evidence="4" type="ORF">NAS2_1591</name>
</gene>
<sequence>MEVYRVLLYNNPNIGLYARADSELLLLPNGFPAEKGRRLAELMGCSLLNMSIAGTRLLGPLLVMNRHGVLVSWMADEDELMILRDAMPGRVVERLRSRVTAVGNLLAVNDRGAVASDLLGPSEISQVEDVLDVHAERMTVAGFHQVGAVIAANNSGALIHPLASDEELSRISGALKVEDVDRGTLNGGVPFVSSGIVVNDRSALVGSKTTGPELFIVSKVFKGG</sequence>
<dbReference type="HAMAP" id="MF_00032">
    <property type="entry name" value="eIF_6"/>
    <property type="match status" value="1"/>
</dbReference>
<dbReference type="KEGG" id="ccai:NAS2_1591"/>
<keyword evidence="1 3" id="KW-0396">Initiation factor</keyword>
<dbReference type="OrthoDB" id="33582at2157"/>
<protein>
    <recommendedName>
        <fullName evidence="3">Translation initiation factor 6</fullName>
        <shortName evidence="3">aIF-6</shortName>
    </recommendedName>
</protein>
<reference evidence="4 5" key="1">
    <citation type="journal article" date="2019" name="ISME J.">
        <title>Isolation and characterization of a thermophilic sulfur- and iron-reducing thaumarchaeote from a terrestrial acidic hot spring.</title>
        <authorList>
            <person name="Kato S."/>
            <person name="Itoh T."/>
            <person name="Yuki M."/>
            <person name="Nagamori M."/>
            <person name="Ohnishi M."/>
            <person name="Uematsu K."/>
            <person name="Suzuki K."/>
            <person name="Takashina T."/>
            <person name="Ohkuma M."/>
        </authorList>
    </citation>
    <scope>NUCLEOTIDE SEQUENCE [LARGE SCALE GENOMIC DNA]</scope>
    <source>
        <strain evidence="4 5">NAS-02</strain>
    </source>
</reference>
<dbReference type="GeneID" id="55585399"/>
<dbReference type="Proteomes" id="UP000509448">
    <property type="component" value="Chromosome"/>
</dbReference>
<comment type="similarity">
    <text evidence="3">Belongs to the eIF-6 family.</text>
</comment>
<evidence type="ECO:0000256" key="1">
    <source>
        <dbReference type="ARBA" id="ARBA00022540"/>
    </source>
</evidence>
<keyword evidence="2 3" id="KW-0648">Protein biosynthesis</keyword>
<accession>A0A4P2VPY0</accession>
<dbReference type="SMART" id="SM00654">
    <property type="entry name" value="eIF6"/>
    <property type="match status" value="1"/>
</dbReference>
<dbReference type="EMBL" id="AP018732">
    <property type="protein sequence ID" value="BBE42968.1"/>
    <property type="molecule type" value="Genomic_DNA"/>
</dbReference>
<keyword evidence="5" id="KW-1185">Reference proteome</keyword>
<dbReference type="Pfam" id="PF01912">
    <property type="entry name" value="eIF-6"/>
    <property type="match status" value="1"/>
</dbReference>
<dbReference type="RefSeq" id="WP_174449140.1">
    <property type="nucleotide sequence ID" value="NZ_AP018732.1"/>
</dbReference>
<dbReference type="GO" id="GO:0003743">
    <property type="term" value="F:translation initiation factor activity"/>
    <property type="evidence" value="ECO:0007669"/>
    <property type="project" value="UniProtKB-UniRule"/>
</dbReference>
<dbReference type="InterPro" id="IPR002769">
    <property type="entry name" value="eIF6"/>
</dbReference>
<dbReference type="SUPFAM" id="SSF55909">
    <property type="entry name" value="Pentein"/>
    <property type="match status" value="1"/>
</dbReference>